<feature type="domain" description="Nicotinate phosphoribosyltransferase C-terminal" evidence="12">
    <location>
        <begin position="383"/>
        <end position="492"/>
    </location>
</feature>
<dbReference type="InterPro" id="IPR040727">
    <property type="entry name" value="NAPRTase_N"/>
</dbReference>
<dbReference type="Gene3D" id="3.20.140.10">
    <property type="entry name" value="nicotinate phosphoribosyltransferase"/>
    <property type="match status" value="1"/>
</dbReference>
<dbReference type="Pfam" id="PF17956">
    <property type="entry name" value="NAPRTase_C"/>
    <property type="match status" value="1"/>
</dbReference>
<dbReference type="NCBIfam" id="TIGR01513">
    <property type="entry name" value="NAPRTase_put"/>
    <property type="match status" value="1"/>
</dbReference>
<evidence type="ECO:0000256" key="8">
    <source>
        <dbReference type="ARBA" id="ARBA00023426"/>
    </source>
</evidence>
<dbReference type="GO" id="GO:0016740">
    <property type="term" value="F:transferase activity"/>
    <property type="evidence" value="ECO:0007669"/>
    <property type="project" value="UniProtKB-KW"/>
</dbReference>
<gene>
    <name evidence="13" type="ORF">TrCOL_g10271</name>
</gene>
<dbReference type="AlphaFoldDB" id="A0A9W7G059"/>
<keyword evidence="4" id="KW-0597">Phosphoprotein</keyword>
<comment type="function">
    <text evidence="8">Catalyzes the first step in the biosynthesis of NAD from nicotinic acid, the ATP-dependent synthesis of beta-nicotinate D-ribonucleotide from nicotinate and 5-phospho-D-ribose 1-phosphate. Helps prevent cellular oxidative stress via its role in NAD biosynthesis.</text>
</comment>
<evidence type="ECO:0000313" key="14">
    <source>
        <dbReference type="Proteomes" id="UP001165065"/>
    </source>
</evidence>
<dbReference type="InterPro" id="IPR041619">
    <property type="entry name" value="NAPRTase_C"/>
</dbReference>
<evidence type="ECO:0000256" key="7">
    <source>
        <dbReference type="ARBA" id="ARBA00022679"/>
    </source>
</evidence>
<dbReference type="Proteomes" id="UP001165065">
    <property type="component" value="Unassembled WGS sequence"/>
</dbReference>
<comment type="caution">
    <text evidence="13">The sequence shown here is derived from an EMBL/GenBank/DDBJ whole genome shotgun (WGS) entry which is preliminary data.</text>
</comment>
<dbReference type="GO" id="GO:0005829">
    <property type="term" value="C:cytosol"/>
    <property type="evidence" value="ECO:0007669"/>
    <property type="project" value="TreeGrafter"/>
</dbReference>
<dbReference type="CDD" id="cd01570">
    <property type="entry name" value="NAPRTase_A"/>
    <property type="match status" value="1"/>
</dbReference>
<keyword evidence="14" id="KW-1185">Reference proteome</keyword>
<dbReference type="SUPFAM" id="SSF51690">
    <property type="entry name" value="Nicotinate/Quinolinate PRTase C-terminal domain-like"/>
    <property type="match status" value="1"/>
</dbReference>
<dbReference type="Gene3D" id="3.20.20.70">
    <property type="entry name" value="Aldolase class I"/>
    <property type="match status" value="1"/>
</dbReference>
<evidence type="ECO:0000256" key="9">
    <source>
        <dbReference type="ARBA" id="ARBA00048668"/>
    </source>
</evidence>
<dbReference type="InterPro" id="IPR013785">
    <property type="entry name" value="Aldolase_TIM"/>
</dbReference>
<protein>
    <recommendedName>
        <fullName evidence="3 10">Nicotinate phosphoribosyltransferase</fullName>
        <ecNumber evidence="3 10">6.3.4.21</ecNumber>
    </recommendedName>
</protein>
<sequence>MYQLSMGLAYFRANTHLKSSTFELFFRKPPFGGEFCVFAGLDQVMSHLANFGFTESQLQYIRELLPEADDGFINYLRNLSCSSLTVTSALPGSLVFPRVPLITVSGPLGLCQLLETTLLTLINYPTLIATNATRFRLAAGPSPTLLEFGLRRAQGPDGGCSASKYAILGGFDGTSNVTAGWIERGLKVSGTMAHSYVMSFRGWEGYGGAEDFATEVREVRDVKWPGTNEGELRAFVEYAQCFPKGFLALVDTYDTMGGVYNFCSVAVAMGRKGLKPVGVRLDSGDLAYLSRECRRVFNEFKASYPALEFWDGLQIVVSNDINEEVLVALGKQEHCITAYGIGTNLVTCQAQPALGCVYKLVEVEGEPRIKLSQDIEKVLIPGRKRCYRLIGSDGSPLLDLMIMEDEAPPTPGTRILARHPFEEQKRCFVTPTSVVPLTTVVWKDGAPQIPYPTVEDGRRRREEEVEKCREDHLRTHNPTPYKVSVSHGLYKFLHKIWLEEAPVVELS</sequence>
<comment type="PTM">
    <text evidence="10">Transiently phosphorylated on a His residue during the reaction cycle. Phosphorylation strongly increases the affinity for substrates and increases the rate of nicotinate D-ribonucleotide production. Dephosphorylation regenerates the low-affinity form of the enzyme, leading to product release.</text>
</comment>
<dbReference type="PANTHER" id="PTHR11098">
    <property type="entry name" value="NICOTINATE PHOSPHORIBOSYLTRANSFERASE"/>
    <property type="match status" value="1"/>
</dbReference>
<dbReference type="InterPro" id="IPR007229">
    <property type="entry name" value="Nic_PRibTrfase-Fam"/>
</dbReference>
<comment type="similarity">
    <text evidence="2 10">Belongs to the NAPRTase family.</text>
</comment>
<comment type="pathway">
    <text evidence="1 10">Cofactor biosynthesis; NAD(+) biosynthesis; nicotinate D-ribonucleotide from nicotinate: step 1/1.</text>
</comment>
<organism evidence="13 14">
    <name type="scientific">Triparma columacea</name>
    <dbReference type="NCBI Taxonomy" id="722753"/>
    <lineage>
        <taxon>Eukaryota</taxon>
        <taxon>Sar</taxon>
        <taxon>Stramenopiles</taxon>
        <taxon>Ochrophyta</taxon>
        <taxon>Bolidophyceae</taxon>
        <taxon>Parmales</taxon>
        <taxon>Triparmaceae</taxon>
        <taxon>Triparma</taxon>
    </lineage>
</organism>
<keyword evidence="5 10" id="KW-0436">Ligase</keyword>
<feature type="domain" description="Nicotinate phosphoribosyltransferase N-terminal" evidence="11">
    <location>
        <begin position="1"/>
        <end position="123"/>
    </location>
</feature>
<dbReference type="GO" id="GO:0004516">
    <property type="term" value="F:nicotinate phosphoribosyltransferase activity"/>
    <property type="evidence" value="ECO:0007669"/>
    <property type="project" value="UniProtKB-UniRule"/>
</dbReference>
<name>A0A9W7G059_9STRA</name>
<keyword evidence="7 10" id="KW-0808">Transferase</keyword>
<keyword evidence="6 10" id="KW-0662">Pyridine nucleotide biosynthesis</keyword>
<dbReference type="EC" id="6.3.4.21" evidence="3 10"/>
<proteinExistence type="inferred from homology"/>
<evidence type="ECO:0000256" key="10">
    <source>
        <dbReference type="RuleBase" id="RU365100"/>
    </source>
</evidence>
<evidence type="ECO:0000259" key="11">
    <source>
        <dbReference type="Pfam" id="PF17767"/>
    </source>
</evidence>
<evidence type="ECO:0000256" key="6">
    <source>
        <dbReference type="ARBA" id="ARBA00022642"/>
    </source>
</evidence>
<dbReference type="OrthoDB" id="193380at2759"/>
<dbReference type="InterPro" id="IPR006405">
    <property type="entry name" value="Nic_PRibTrfase_pncB"/>
</dbReference>
<dbReference type="PANTHER" id="PTHR11098:SF1">
    <property type="entry name" value="NICOTINATE PHOSPHORIBOSYLTRANSFERASE"/>
    <property type="match status" value="1"/>
</dbReference>
<evidence type="ECO:0000256" key="4">
    <source>
        <dbReference type="ARBA" id="ARBA00022553"/>
    </source>
</evidence>
<evidence type="ECO:0000256" key="5">
    <source>
        <dbReference type="ARBA" id="ARBA00022598"/>
    </source>
</evidence>
<dbReference type="Pfam" id="PF17767">
    <property type="entry name" value="NAPRTase_N"/>
    <property type="match status" value="1"/>
</dbReference>
<dbReference type="EMBL" id="BRYA01000635">
    <property type="protein sequence ID" value="GMI26789.1"/>
    <property type="molecule type" value="Genomic_DNA"/>
</dbReference>
<evidence type="ECO:0000313" key="13">
    <source>
        <dbReference type="EMBL" id="GMI26789.1"/>
    </source>
</evidence>
<evidence type="ECO:0000259" key="12">
    <source>
        <dbReference type="Pfam" id="PF17956"/>
    </source>
</evidence>
<dbReference type="SUPFAM" id="SSF54675">
    <property type="entry name" value="Nicotinate/Quinolinate PRTase N-terminal domain-like"/>
    <property type="match status" value="1"/>
</dbReference>
<dbReference type="GO" id="GO:0034355">
    <property type="term" value="P:NAD+ biosynthetic process via the salvage pathway"/>
    <property type="evidence" value="ECO:0007669"/>
    <property type="project" value="TreeGrafter"/>
</dbReference>
<reference evidence="14" key="1">
    <citation type="journal article" date="2023" name="Commun. Biol.">
        <title>Genome analysis of Parmales, the sister group of diatoms, reveals the evolutionary specialization of diatoms from phago-mixotrophs to photoautotrophs.</title>
        <authorList>
            <person name="Ban H."/>
            <person name="Sato S."/>
            <person name="Yoshikawa S."/>
            <person name="Yamada K."/>
            <person name="Nakamura Y."/>
            <person name="Ichinomiya M."/>
            <person name="Sato N."/>
            <person name="Blanc-Mathieu R."/>
            <person name="Endo H."/>
            <person name="Kuwata A."/>
            <person name="Ogata H."/>
        </authorList>
    </citation>
    <scope>NUCLEOTIDE SEQUENCE [LARGE SCALE GENOMIC DNA]</scope>
</reference>
<evidence type="ECO:0000256" key="2">
    <source>
        <dbReference type="ARBA" id="ARBA00010897"/>
    </source>
</evidence>
<comment type="catalytic activity">
    <reaction evidence="9 10">
        <text>5-phospho-alpha-D-ribose 1-diphosphate + nicotinate + ATP + H2O = nicotinate beta-D-ribonucleotide + ADP + phosphate + diphosphate</text>
        <dbReference type="Rhea" id="RHEA:36163"/>
        <dbReference type="ChEBI" id="CHEBI:15377"/>
        <dbReference type="ChEBI" id="CHEBI:30616"/>
        <dbReference type="ChEBI" id="CHEBI:32544"/>
        <dbReference type="ChEBI" id="CHEBI:33019"/>
        <dbReference type="ChEBI" id="CHEBI:43474"/>
        <dbReference type="ChEBI" id="CHEBI:57502"/>
        <dbReference type="ChEBI" id="CHEBI:58017"/>
        <dbReference type="ChEBI" id="CHEBI:456216"/>
        <dbReference type="EC" id="6.3.4.21"/>
    </reaction>
</comment>
<dbReference type="InterPro" id="IPR036068">
    <property type="entry name" value="Nicotinate_pribotase-like_C"/>
</dbReference>
<evidence type="ECO:0000256" key="1">
    <source>
        <dbReference type="ARBA" id="ARBA00004952"/>
    </source>
</evidence>
<dbReference type="PIRSF" id="PIRSF000484">
    <property type="entry name" value="NAPRT"/>
    <property type="match status" value="1"/>
</dbReference>
<accession>A0A9W7G059</accession>
<evidence type="ECO:0000256" key="3">
    <source>
        <dbReference type="ARBA" id="ARBA00013236"/>
    </source>
</evidence>